<dbReference type="PROSITE" id="PS51082">
    <property type="entry name" value="WH2"/>
    <property type="match status" value="1"/>
</dbReference>
<evidence type="ECO:0000313" key="10">
    <source>
        <dbReference type="Proteomes" id="UP000221080"/>
    </source>
</evidence>
<dbReference type="GO" id="GO:0034314">
    <property type="term" value="P:Arp2/3 complex-mediated actin nucleation"/>
    <property type="evidence" value="ECO:0007669"/>
    <property type="project" value="TreeGrafter"/>
</dbReference>
<dbReference type="Pfam" id="PF15871">
    <property type="entry name" value="JMY"/>
    <property type="match status" value="1"/>
</dbReference>
<gene>
    <name evidence="11" type="primary">LOC108264497</name>
</gene>
<dbReference type="GO" id="GO:0006888">
    <property type="term" value="P:endoplasmic reticulum to Golgi vesicle-mediated transport"/>
    <property type="evidence" value="ECO:0007669"/>
    <property type="project" value="TreeGrafter"/>
</dbReference>
<reference evidence="10" key="1">
    <citation type="journal article" date="2016" name="Nat. Commun.">
        <title>The channel catfish genome sequence provides insights into the evolution of scale formation in teleosts.</title>
        <authorList>
            <person name="Liu Z."/>
            <person name="Liu S."/>
            <person name="Yao J."/>
            <person name="Bao L."/>
            <person name="Zhang J."/>
            <person name="Li Y."/>
            <person name="Jiang C."/>
            <person name="Sun L."/>
            <person name="Wang R."/>
            <person name="Zhang Y."/>
            <person name="Zhou T."/>
            <person name="Zeng Q."/>
            <person name="Fu Q."/>
            <person name="Gao S."/>
            <person name="Li N."/>
            <person name="Koren S."/>
            <person name="Jiang Y."/>
            <person name="Zimin A."/>
            <person name="Xu P."/>
            <person name="Phillippy A.M."/>
            <person name="Geng X."/>
            <person name="Song L."/>
            <person name="Sun F."/>
            <person name="Li C."/>
            <person name="Wang X."/>
            <person name="Chen A."/>
            <person name="Jin Y."/>
            <person name="Yuan Z."/>
            <person name="Yang Y."/>
            <person name="Tan S."/>
            <person name="Peatman E."/>
            <person name="Lu J."/>
            <person name="Qin Z."/>
            <person name="Dunham R."/>
            <person name="Li Z."/>
            <person name="Sonstegard T."/>
            <person name="Feng J."/>
            <person name="Danzmann R.G."/>
            <person name="Schroeder S."/>
            <person name="Scheffler B."/>
            <person name="Duke M.V."/>
            <person name="Ballard L."/>
            <person name="Kucuktas H."/>
            <person name="Kaltenboeck L."/>
            <person name="Liu H."/>
            <person name="Armbruster J."/>
            <person name="Xie Y."/>
            <person name="Kirby M.L."/>
            <person name="Tian Y."/>
            <person name="Flanagan M.E."/>
            <person name="Mu W."/>
            <person name="Waldbieser G.C."/>
        </authorList>
    </citation>
    <scope>NUCLEOTIDE SEQUENCE [LARGE SCALE GENOMIC DNA]</scope>
    <source>
        <strain evidence="10">SDA103</strain>
    </source>
</reference>
<reference evidence="11" key="2">
    <citation type="submission" date="2025-08" db="UniProtKB">
        <authorList>
            <consortium name="RefSeq"/>
        </authorList>
    </citation>
    <scope>IDENTIFICATION</scope>
    <source>
        <tissue evidence="11">Blood</tissue>
    </source>
</reference>
<evidence type="ECO:0000256" key="6">
    <source>
        <dbReference type="ARBA" id="ARBA00023329"/>
    </source>
</evidence>
<dbReference type="GO" id="GO:0033116">
    <property type="term" value="C:endoplasmic reticulum-Golgi intermediate compartment membrane"/>
    <property type="evidence" value="ECO:0007669"/>
    <property type="project" value="TreeGrafter"/>
</dbReference>
<organism evidence="10 11">
    <name type="scientific">Ictalurus punctatus</name>
    <name type="common">Channel catfish</name>
    <name type="synonym">Silurus punctatus</name>
    <dbReference type="NCBI Taxonomy" id="7998"/>
    <lineage>
        <taxon>Eukaryota</taxon>
        <taxon>Metazoa</taxon>
        <taxon>Chordata</taxon>
        <taxon>Craniata</taxon>
        <taxon>Vertebrata</taxon>
        <taxon>Euteleostomi</taxon>
        <taxon>Actinopterygii</taxon>
        <taxon>Neopterygii</taxon>
        <taxon>Teleostei</taxon>
        <taxon>Ostariophysi</taxon>
        <taxon>Siluriformes</taxon>
        <taxon>Ictaluridae</taxon>
        <taxon>Ictalurus</taxon>
    </lineage>
</organism>
<evidence type="ECO:0000256" key="5">
    <source>
        <dbReference type="ARBA" id="ARBA00023203"/>
    </source>
</evidence>
<feature type="compositionally biased region" description="Basic residues" evidence="8">
    <location>
        <begin position="495"/>
        <end position="506"/>
    </location>
</feature>
<evidence type="ECO:0000256" key="2">
    <source>
        <dbReference type="ARBA" id="ARBA00022490"/>
    </source>
</evidence>
<proteinExistence type="predicted"/>
<feature type="region of interest" description="Disordered" evidence="8">
    <location>
        <begin position="710"/>
        <end position="763"/>
    </location>
</feature>
<evidence type="ECO:0000256" key="4">
    <source>
        <dbReference type="ARBA" id="ARBA00023136"/>
    </source>
</evidence>
<feature type="compositionally biased region" description="Basic and acidic residues" evidence="8">
    <location>
        <begin position="752"/>
        <end position="763"/>
    </location>
</feature>
<dbReference type="AlphaFoldDB" id="A0A9F7TIK2"/>
<feature type="compositionally biased region" description="Polar residues" evidence="8">
    <location>
        <begin position="557"/>
        <end position="577"/>
    </location>
</feature>
<dbReference type="GeneID" id="108264497"/>
<dbReference type="InterPro" id="IPR031808">
    <property type="entry name" value="JMY/WHAMM_N"/>
</dbReference>
<dbReference type="KEGG" id="ipu:108264497"/>
<dbReference type="InterPro" id="IPR003124">
    <property type="entry name" value="WH2_dom"/>
</dbReference>
<feature type="coiled-coil region" evidence="7">
    <location>
        <begin position="373"/>
        <end position="414"/>
    </location>
</feature>
<feature type="compositionally biased region" description="Pro residues" evidence="8">
    <location>
        <begin position="615"/>
        <end position="653"/>
    </location>
</feature>
<dbReference type="GO" id="GO:0003779">
    <property type="term" value="F:actin binding"/>
    <property type="evidence" value="ECO:0007669"/>
    <property type="project" value="UniProtKB-KW"/>
</dbReference>
<dbReference type="PANTHER" id="PTHR23330">
    <property type="entry name" value="P300 TRANSCRIPTIONAL COFACTOR JMY-RELATED"/>
    <property type="match status" value="1"/>
</dbReference>
<keyword evidence="4" id="KW-0472">Membrane</keyword>
<dbReference type="PANTHER" id="PTHR23330:SF6">
    <property type="entry name" value="WASP HOMOLOG-ASSOCIATED PROTEIN WITH ACTIN, MEMBRANES AND MICROTUBULES"/>
    <property type="match status" value="1"/>
</dbReference>
<dbReference type="OrthoDB" id="6284683at2759"/>
<dbReference type="CDD" id="cd21762">
    <property type="entry name" value="WH2"/>
    <property type="match status" value="1"/>
</dbReference>
<keyword evidence="6" id="KW-0968">Cytoplasmic vesicle</keyword>
<dbReference type="RefSeq" id="XP_053534181.1">
    <property type="nucleotide sequence ID" value="XM_053678206.1"/>
</dbReference>
<keyword evidence="2" id="KW-0963">Cytoplasm</keyword>
<accession>A0A9F7TIK2</accession>
<dbReference type="GO" id="GO:0071933">
    <property type="term" value="F:Arp2/3 complex binding"/>
    <property type="evidence" value="ECO:0007669"/>
    <property type="project" value="TreeGrafter"/>
</dbReference>
<keyword evidence="5" id="KW-0009">Actin-binding</keyword>
<dbReference type="GO" id="GO:0030659">
    <property type="term" value="C:cytoplasmic vesicle membrane"/>
    <property type="evidence" value="ECO:0007669"/>
    <property type="project" value="UniProtKB-SubCell"/>
</dbReference>
<evidence type="ECO:0000313" key="11">
    <source>
        <dbReference type="RefSeq" id="XP_053534181.1"/>
    </source>
</evidence>
<comment type="subcellular location">
    <subcellularLocation>
        <location evidence="1">Cytoplasmic vesicle membrane</location>
    </subcellularLocation>
</comment>
<feature type="domain" description="WH2" evidence="9">
    <location>
        <begin position="699"/>
        <end position="716"/>
    </location>
</feature>
<evidence type="ECO:0000259" key="9">
    <source>
        <dbReference type="PROSITE" id="PS51082"/>
    </source>
</evidence>
<keyword evidence="3 7" id="KW-0175">Coiled coil</keyword>
<dbReference type="InterPro" id="IPR031738">
    <property type="entry name" value="JMY/WHAMM"/>
</dbReference>
<dbReference type="Proteomes" id="UP000221080">
    <property type="component" value="Chromosome 4"/>
</dbReference>
<evidence type="ECO:0000256" key="1">
    <source>
        <dbReference type="ARBA" id="ARBA00004156"/>
    </source>
</evidence>
<protein>
    <submittedName>
        <fullName evidence="11">WASP homolog-associated protein with actin, membranes and microtubules</fullName>
    </submittedName>
</protein>
<keyword evidence="10" id="KW-1185">Reference proteome</keyword>
<sequence length="763" mass="87526">MMSAEGERMDSLDGWVAIKSDIFEDRETQNIRFLVQWSDTESKFAVICHNRTLQQRRRKMMKVEEEQDGWAAMFSASELRHIHQQLSGSGDALSGFLPDLSAFSRPGVWDMLLRRTWQEQQQERDVEMVCVQLERYFSTAVDVCGVKILLETLFPQEEEGEEDKYCENLQEFKRRAMEEQVRRAKDTVDTIIQSHRATAGLVQLMKIYEDEDEAYGDLVTMATQFYQHQLQPFRDMRELSTLRTMEIQKILQLQELGPKRVCELERESEEWSRRANEAVCSIQDVTVCYFTETTTALSGMLKQMEADRKRFGHASWAVATPRLEKLKFLLAKETLQLMRAREMCVNRRKDEIKEKMSGVCDGASVCDVDVLELQYYEAQLELYDCKLEILKNEELLLLAQIHTLQRQIKELKEEVVYYDACEDPLELQCMQTDASPAHSGGNSTYSHLQQQLLQLDRKRAMTSSRRATLRNRKERCVEAHELQQRAAQQRITQHQQHHAVHQKREKKREEEEKRKEWVQMERERTLSRLRSFRERGQGQFMVKTQRSSKPRPPDFASNDSDQPMSITLTTPSQTGSHAPTLRGRGRGQKQRDIPVHILLPPGAGGVGQERTLTPPLHPPPPPPPPPPLYLPPPPPPPPPPAVAPPLLSAPPLPLKDKELSGIPTAGSMDDVLASLQRGRVHLRKVTPNPQSVSKEAGNFRDSLLSAIRQGVTLKKTPPPAGPTRSHDSELEQSIKAAMMRMKNVSNESDDEERPHTPLEEWDS</sequence>
<feature type="compositionally biased region" description="Basic and acidic residues" evidence="8">
    <location>
        <begin position="507"/>
        <end position="536"/>
    </location>
</feature>
<evidence type="ECO:0000256" key="8">
    <source>
        <dbReference type="SAM" id="MobiDB-lite"/>
    </source>
</evidence>
<name>A0A9F7TIK2_ICTPU</name>
<dbReference type="Pfam" id="PF02205">
    <property type="entry name" value="WH2"/>
    <property type="match status" value="1"/>
</dbReference>
<dbReference type="Pfam" id="PF15920">
    <property type="entry name" value="WHAMM-JMY_N"/>
    <property type="match status" value="1"/>
</dbReference>
<feature type="region of interest" description="Disordered" evidence="8">
    <location>
        <begin position="486"/>
        <end position="665"/>
    </location>
</feature>
<evidence type="ECO:0000256" key="3">
    <source>
        <dbReference type="ARBA" id="ARBA00023054"/>
    </source>
</evidence>
<evidence type="ECO:0000256" key="7">
    <source>
        <dbReference type="SAM" id="Coils"/>
    </source>
</evidence>